<dbReference type="SMART" id="SM00257">
    <property type="entry name" value="LysM"/>
    <property type="match status" value="1"/>
</dbReference>
<keyword evidence="4" id="KW-1185">Reference proteome</keyword>
<comment type="caution">
    <text evidence="3">The sequence shown here is derived from an EMBL/GenBank/DDBJ whole genome shotgun (WGS) entry which is preliminary data.</text>
</comment>
<feature type="domain" description="LysM" evidence="2">
    <location>
        <begin position="56"/>
        <end position="105"/>
    </location>
</feature>
<dbReference type="RefSeq" id="WP_201167549.1">
    <property type="nucleotide sequence ID" value="NZ_JAEPWM010000002.1"/>
</dbReference>
<accession>A0A934TR38</accession>
<dbReference type="PANTHER" id="PTHR34700">
    <property type="entry name" value="POTASSIUM BINDING PROTEIN KBP"/>
    <property type="match status" value="1"/>
</dbReference>
<evidence type="ECO:0000256" key="1">
    <source>
        <dbReference type="SAM" id="SignalP"/>
    </source>
</evidence>
<sequence length="400" mass="43419">MRTRTIAACAALVVGGGWALTTVAQNYPITPQQRSTAEQVAKAGVPLSELAPDAPDTYTVKSGDTLWAISGKFLRTPWRWPELWGMNMDEVRNPHRIYPGQMLYLEKVDGVARLRMGRPPEGAEPIGTVRVSPRTRISQVQDTSIPALPPHIIEPFLNEAILVQHAEDLENAPRIVALPENRSMVTRGDRAYVRGQGGPLVERDPRVTEYFRVYRNAVPLKDPVTGHVLGYEGKYLGTAELVRNETVQDVPRDGGRIVPTIVPATIDIVRAKEEIAVADRLLPEPPRTLETYVPHAPAGPVNASIISVYGDAVALVGQSSVVALSAGAAEGVENGTVLAILKNGATITDRSKGGEIATLKLPDERAGLLMVFRTFDHLAYALVLEVTDAVRIGDHVTNPR</sequence>
<evidence type="ECO:0000313" key="3">
    <source>
        <dbReference type="EMBL" id="MBK6005799.1"/>
    </source>
</evidence>
<feature type="chain" id="PRO_5037137149" evidence="1">
    <location>
        <begin position="25"/>
        <end position="400"/>
    </location>
</feature>
<evidence type="ECO:0000313" key="4">
    <source>
        <dbReference type="Proteomes" id="UP000630528"/>
    </source>
</evidence>
<dbReference type="Gene3D" id="3.10.350.10">
    <property type="entry name" value="LysM domain"/>
    <property type="match status" value="1"/>
</dbReference>
<organism evidence="3 4">
    <name type="scientific">Ramlibacter ginsenosidimutans</name>
    <dbReference type="NCBI Taxonomy" id="502333"/>
    <lineage>
        <taxon>Bacteria</taxon>
        <taxon>Pseudomonadati</taxon>
        <taxon>Pseudomonadota</taxon>
        <taxon>Betaproteobacteria</taxon>
        <taxon>Burkholderiales</taxon>
        <taxon>Comamonadaceae</taxon>
        <taxon>Ramlibacter</taxon>
    </lineage>
</organism>
<protein>
    <submittedName>
        <fullName evidence="3">LysM peptidoglycan-binding domain-containing protein</fullName>
    </submittedName>
</protein>
<proteinExistence type="predicted"/>
<reference evidence="3" key="2">
    <citation type="submission" date="2021-01" db="EMBL/GenBank/DDBJ databases">
        <authorList>
            <person name="Kang M."/>
        </authorList>
    </citation>
    <scope>NUCLEOTIDE SEQUENCE</scope>
    <source>
        <strain evidence="3">KACC 17527</strain>
    </source>
</reference>
<dbReference type="SUPFAM" id="SSF54106">
    <property type="entry name" value="LysM domain"/>
    <property type="match status" value="1"/>
</dbReference>
<gene>
    <name evidence="3" type="ORF">JJB11_06800</name>
</gene>
<keyword evidence="1" id="KW-0732">Signal</keyword>
<dbReference type="Pfam" id="PF01476">
    <property type="entry name" value="LysM"/>
    <property type="match status" value="1"/>
</dbReference>
<evidence type="ECO:0000259" key="2">
    <source>
        <dbReference type="PROSITE" id="PS51782"/>
    </source>
</evidence>
<dbReference type="AlphaFoldDB" id="A0A934TR38"/>
<dbReference type="Proteomes" id="UP000630528">
    <property type="component" value="Unassembled WGS sequence"/>
</dbReference>
<dbReference type="InterPro" id="IPR036779">
    <property type="entry name" value="LysM_dom_sf"/>
</dbReference>
<dbReference type="CDD" id="cd00118">
    <property type="entry name" value="LysM"/>
    <property type="match status" value="1"/>
</dbReference>
<dbReference type="InterPro" id="IPR018392">
    <property type="entry name" value="LysM"/>
</dbReference>
<dbReference type="PROSITE" id="PS51782">
    <property type="entry name" value="LYSM"/>
    <property type="match status" value="1"/>
</dbReference>
<feature type="signal peptide" evidence="1">
    <location>
        <begin position="1"/>
        <end position="24"/>
    </location>
</feature>
<name>A0A934TR38_9BURK</name>
<reference evidence="3" key="1">
    <citation type="journal article" date="2012" name="J. Microbiol. Biotechnol.">
        <title>Ramlibacter ginsenosidimutans sp. nov., with ginsenoside-converting activity.</title>
        <authorList>
            <person name="Wang L."/>
            <person name="An D.S."/>
            <person name="Kim S.G."/>
            <person name="Jin F.X."/>
            <person name="Kim S.C."/>
            <person name="Lee S.T."/>
            <person name="Im W.T."/>
        </authorList>
    </citation>
    <scope>NUCLEOTIDE SEQUENCE</scope>
    <source>
        <strain evidence="3">KACC 17527</strain>
    </source>
</reference>
<dbReference type="PANTHER" id="PTHR34700:SF4">
    <property type="entry name" value="PHAGE-LIKE ELEMENT PBSX PROTEIN XKDP"/>
    <property type="match status" value="1"/>
</dbReference>
<dbReference type="InterPro" id="IPR052196">
    <property type="entry name" value="Bact_Kbp"/>
</dbReference>
<dbReference type="EMBL" id="JAEPWM010000002">
    <property type="protein sequence ID" value="MBK6005799.1"/>
    <property type="molecule type" value="Genomic_DNA"/>
</dbReference>